<keyword evidence="2" id="KW-1185">Reference proteome</keyword>
<accession>E2Q307</accession>
<dbReference type="Proteomes" id="UP000002357">
    <property type="component" value="Chromosome"/>
</dbReference>
<dbReference type="eggNOG" id="ENOG5031G8Q">
    <property type="taxonomic scope" value="Bacteria"/>
</dbReference>
<sequence length="223" mass="23649">MTRGVEIPSALAGVADSGGRRGLAFLLMESARNGSGNGNENGCGGAGDTGAPGGPVLAEDQRWVHDLWAAAFCALNLFVLLHVVDLCAGELGAGRSALWTALSLTLFVVLFPPRVTAGRNWLCVRGLFRERRVSTDLLTQVARREGVSQRIVLRDARGGRVELDPTTLTGNPLLWHELDLGARKARQSGLLGTGSAVLQRLADRVARLESDAARAVFDASGLR</sequence>
<organism evidence="1 2">
    <name type="scientific">Streptomyces clavuligerus</name>
    <dbReference type="NCBI Taxonomy" id="1901"/>
    <lineage>
        <taxon>Bacteria</taxon>
        <taxon>Bacillati</taxon>
        <taxon>Actinomycetota</taxon>
        <taxon>Actinomycetes</taxon>
        <taxon>Kitasatosporales</taxon>
        <taxon>Streptomycetaceae</taxon>
        <taxon>Streptomyces</taxon>
    </lineage>
</organism>
<name>E2Q307_STRCL</name>
<evidence type="ECO:0000313" key="1">
    <source>
        <dbReference type="EMBL" id="EFG06760.1"/>
    </source>
</evidence>
<proteinExistence type="predicted"/>
<reference evidence="1 2" key="1">
    <citation type="journal article" date="2010" name="Genome Biol. Evol.">
        <title>The sequence of a 1.8-mb bacterial linear plasmid reveals a rich evolutionary reservoir of secondary metabolic pathways.</title>
        <authorList>
            <person name="Medema M.H."/>
            <person name="Trefzer A."/>
            <person name="Kovalchuk A."/>
            <person name="van den Berg M."/>
            <person name="Mueller U."/>
            <person name="Heijne W."/>
            <person name="Wu L."/>
            <person name="Alam M.T."/>
            <person name="Ronning C.M."/>
            <person name="Nierman W.C."/>
            <person name="Bovenberg R.A.L."/>
            <person name="Breitling R."/>
            <person name="Takano E."/>
        </authorList>
    </citation>
    <scope>NUCLEOTIDE SEQUENCE [LARGE SCALE GENOMIC DNA]</scope>
    <source>
        <strain evidence="2">ATCC 27064 / DSM 738 / JCM 4710 / NBRC 13307 / NCIMB 12785 / NRRL 3585 / VKM Ac-602</strain>
    </source>
</reference>
<dbReference type="AlphaFoldDB" id="E2Q307"/>
<evidence type="ECO:0000313" key="2">
    <source>
        <dbReference type="Proteomes" id="UP000002357"/>
    </source>
</evidence>
<protein>
    <submittedName>
        <fullName evidence="1">Uncharacterized protein</fullName>
    </submittedName>
</protein>
<dbReference type="EMBL" id="CM000913">
    <property type="protein sequence ID" value="EFG06760.1"/>
    <property type="molecule type" value="Genomic_DNA"/>
</dbReference>
<gene>
    <name evidence="1" type="ORF">SCLAV_1685</name>
</gene>
<dbReference type="STRING" id="1901.BB341_19850"/>